<dbReference type="RefSeq" id="WP_118944160.1">
    <property type="nucleotide sequence ID" value="NZ_CP032125.1"/>
</dbReference>
<dbReference type="InterPro" id="IPR029063">
    <property type="entry name" value="SAM-dependent_MTases_sf"/>
</dbReference>
<gene>
    <name evidence="1" type="ORF">BAR1_17160</name>
</gene>
<evidence type="ECO:0000313" key="2">
    <source>
        <dbReference type="Proteomes" id="UP000261704"/>
    </source>
</evidence>
<dbReference type="GO" id="GO:0008168">
    <property type="term" value="F:methyltransferase activity"/>
    <property type="evidence" value="ECO:0007669"/>
    <property type="project" value="UniProtKB-KW"/>
</dbReference>
<organism evidence="1 2">
    <name type="scientific">Profundibacter amoris</name>
    <dbReference type="NCBI Taxonomy" id="2171755"/>
    <lineage>
        <taxon>Bacteria</taxon>
        <taxon>Pseudomonadati</taxon>
        <taxon>Pseudomonadota</taxon>
        <taxon>Alphaproteobacteria</taxon>
        <taxon>Rhodobacterales</taxon>
        <taxon>Paracoccaceae</taxon>
        <taxon>Profundibacter</taxon>
    </lineage>
</organism>
<keyword evidence="2" id="KW-1185">Reference proteome</keyword>
<dbReference type="EMBL" id="CP032125">
    <property type="protein sequence ID" value="AXX99509.1"/>
    <property type="molecule type" value="Genomic_DNA"/>
</dbReference>
<dbReference type="Gene3D" id="3.40.50.150">
    <property type="entry name" value="Vaccinia Virus protein VP39"/>
    <property type="match status" value="1"/>
</dbReference>
<dbReference type="SUPFAM" id="SSF53335">
    <property type="entry name" value="S-adenosyl-L-methionine-dependent methyltransferases"/>
    <property type="match status" value="1"/>
</dbReference>
<dbReference type="AlphaFoldDB" id="A0A347UKY1"/>
<proteinExistence type="predicted"/>
<dbReference type="KEGG" id="pamo:BAR1_17160"/>
<dbReference type="InterPro" id="IPR029044">
    <property type="entry name" value="Nucleotide-diphossugar_trans"/>
</dbReference>
<keyword evidence="1" id="KW-0489">Methyltransferase</keyword>
<reference evidence="1 2" key="1">
    <citation type="submission" date="2018-09" db="EMBL/GenBank/DDBJ databases">
        <title>Profundibacter amoris BAR1 gen. nov., sp. nov., a new member of the Roseobacter clade isolated at Lokis Castle Vent Field on the Arctic Mid-Oceanic Ridge.</title>
        <authorList>
            <person name="Le Moine Bauer S."/>
            <person name="Sjoeberg A.G."/>
            <person name="L'Haridon S."/>
            <person name="Stokke R."/>
            <person name="Roalkvam I."/>
            <person name="Steen I.H."/>
            <person name="Dahle H."/>
        </authorList>
    </citation>
    <scope>NUCLEOTIDE SEQUENCE [LARGE SCALE GENOMIC DNA]</scope>
    <source>
        <strain evidence="1 2">BAR1</strain>
    </source>
</reference>
<protein>
    <submittedName>
        <fullName evidence="1">Class I SAM-dependent methyltransferase</fullName>
    </submittedName>
</protein>
<evidence type="ECO:0000313" key="1">
    <source>
        <dbReference type="EMBL" id="AXX99509.1"/>
    </source>
</evidence>
<accession>A0A347UKY1</accession>
<dbReference type="OrthoDB" id="5354021at2"/>
<dbReference type="Proteomes" id="UP000261704">
    <property type="component" value="Chromosome"/>
</dbReference>
<sequence>MALPTIGTLWIGPELGWMEQLCLKSFLDHGHEVVLYTYDNVENVPKGVRMADANDILPSDNIIRHANTGSPAYHADIFRLHMLQQTDNIWADTDAFCCQPWDVEKGAHFHGWISDKKPIVNNGVLRLPKDSKTLRDMLDFTSDEYPIPPWYSPERQKKLRNLKEVGEGVHVSLLPWGVWGPDALTWFLKATGEIEHSRPGHVIYPVPFSIAGVMLNPNRFNKAKNMIRDDTLSIHFWGRRFRNIAAKYDGIPHKDSYVAMLCKRHKIDPQKTAHLMKKTNVIEPIENVDFSMFDDADVANLLLQRSEVGAVRQEIREWMDGNDIPLQKYARDNRDEILTQALEVARRECEYFVKSLDTHPPASIADIGCGYAFADLFLYHRYQADITLIDIEQSKDRHFGFANSGAGYASLDKAFRFLTGNGVPKEKIQLVNPNKESVADIGSFDLAISLASCGFHYPVATYDGFFANQIKKGGAIVLDIRKGSGGIGAMKAYGKVDVLVKHPKYSTVVVKTEGS</sequence>
<keyword evidence="1" id="KW-0808">Transferase</keyword>
<name>A0A347UKY1_9RHOB</name>
<dbReference type="CDD" id="cd02440">
    <property type="entry name" value="AdoMet_MTases"/>
    <property type="match status" value="1"/>
</dbReference>
<dbReference type="SUPFAM" id="SSF53448">
    <property type="entry name" value="Nucleotide-diphospho-sugar transferases"/>
    <property type="match status" value="1"/>
</dbReference>
<dbReference type="GO" id="GO:0032259">
    <property type="term" value="P:methylation"/>
    <property type="evidence" value="ECO:0007669"/>
    <property type="project" value="UniProtKB-KW"/>
</dbReference>